<accession>A0A420HH21</accession>
<dbReference type="GO" id="GO:0005634">
    <property type="term" value="C:nucleus"/>
    <property type="evidence" value="ECO:0007669"/>
    <property type="project" value="TreeGrafter"/>
</dbReference>
<name>A0A420HH21_9PEZI</name>
<sequence>MASIACDILKNIPIHDGYVAIAPKAASARARDGYAVIASKSAAETSKSLSLTTMPTLLSPSFPSQKPKSYITRSSKIRTASESLESYPKYRKSPRGHSKAVQNQKALKFKPLETNDIPKISLDSARWDGYIHIAPKGTTTTKSQPLATPPSSVSPTLPSERIKSHAFRSNPAQSSFENTDPDANIRKTLETPRKPLLSEDHTKTELPLKDNLGAITPALLAKYHLPGILIKHGPLAIRHIMSFLTSVVPGFSKIPPAKSRRLVVSALERRVNHGIVGDFESGVTFEKVGWGRWNARINRRSRSENNLITCPNSPSSFKSDSQIAQRSEWNYENKMLKASRTSLHDDSILFSHGDVDFDIDTELAETEKDRISLDSHEIYSSPGSIDEDELMSDNSSDTTDDEDWAALGAAALRAASYSTFNPTTKNLSSQTYKDGYRADNLLPFSTLIKSSPQSYSTTDTNFTVYNMTPNSEEREAVEALMNLGSI</sequence>
<dbReference type="STRING" id="212602.A0A420HH21"/>
<dbReference type="InterPro" id="IPR018818">
    <property type="entry name" value="Stb3"/>
</dbReference>
<dbReference type="PANTHER" id="PTHR28164:SF1">
    <property type="entry name" value="PROTEIN STB3"/>
    <property type="match status" value="1"/>
</dbReference>
<comment type="caution">
    <text evidence="2">The sequence shown here is derived from an EMBL/GenBank/DDBJ whole genome shotgun (WGS) entry which is preliminary data.</text>
</comment>
<dbReference type="PANTHER" id="PTHR28164">
    <property type="entry name" value="PROTEIN STB3"/>
    <property type="match status" value="1"/>
</dbReference>
<feature type="region of interest" description="Disordered" evidence="1">
    <location>
        <begin position="136"/>
        <end position="159"/>
    </location>
</feature>
<proteinExistence type="predicted"/>
<evidence type="ECO:0000256" key="1">
    <source>
        <dbReference type="SAM" id="MobiDB-lite"/>
    </source>
</evidence>
<feature type="compositionally biased region" description="Basic residues" evidence="1">
    <location>
        <begin position="89"/>
        <end position="98"/>
    </location>
</feature>
<dbReference type="GO" id="GO:0000432">
    <property type="term" value="P:positive regulation of transcription from RNA polymerase II promoter by glucose"/>
    <property type="evidence" value="ECO:0007669"/>
    <property type="project" value="TreeGrafter"/>
</dbReference>
<dbReference type="AlphaFoldDB" id="A0A420HH21"/>
<dbReference type="GO" id="GO:0043565">
    <property type="term" value="F:sequence-specific DNA binding"/>
    <property type="evidence" value="ECO:0007669"/>
    <property type="project" value="TreeGrafter"/>
</dbReference>
<reference evidence="2 3" key="1">
    <citation type="journal article" date="2018" name="BMC Genomics">
        <title>Comparative genome analyses reveal sequence features reflecting distinct modes of host-adaptation between dicot and monocot powdery mildew.</title>
        <authorList>
            <person name="Wu Y."/>
            <person name="Ma X."/>
            <person name="Pan Z."/>
            <person name="Kale S.D."/>
            <person name="Song Y."/>
            <person name="King H."/>
            <person name="Zhang Q."/>
            <person name="Presley C."/>
            <person name="Deng X."/>
            <person name="Wei C.I."/>
            <person name="Xiao S."/>
        </authorList>
    </citation>
    <scope>NUCLEOTIDE SEQUENCE [LARGE SCALE GENOMIC DNA]</scope>
    <source>
        <strain evidence="2">UMSG2</strain>
    </source>
</reference>
<protein>
    <recommendedName>
        <fullName evidence="4">Sin3 binding protein</fullName>
    </recommendedName>
</protein>
<feature type="compositionally biased region" description="Low complexity" evidence="1">
    <location>
        <begin position="145"/>
        <end position="159"/>
    </location>
</feature>
<dbReference type="OrthoDB" id="5391991at2759"/>
<feature type="region of interest" description="Disordered" evidence="1">
    <location>
        <begin position="82"/>
        <end position="103"/>
    </location>
</feature>
<evidence type="ECO:0000313" key="2">
    <source>
        <dbReference type="EMBL" id="RKF56715.1"/>
    </source>
</evidence>
<dbReference type="Pfam" id="PF10330">
    <property type="entry name" value="Stb3"/>
    <property type="match status" value="1"/>
</dbReference>
<feature type="region of interest" description="Disordered" evidence="1">
    <location>
        <begin position="378"/>
        <end position="399"/>
    </location>
</feature>
<organism evidence="2 3">
    <name type="scientific">Erysiphe neolycopersici</name>
    <dbReference type="NCBI Taxonomy" id="212602"/>
    <lineage>
        <taxon>Eukaryota</taxon>
        <taxon>Fungi</taxon>
        <taxon>Dikarya</taxon>
        <taxon>Ascomycota</taxon>
        <taxon>Pezizomycotina</taxon>
        <taxon>Leotiomycetes</taxon>
        <taxon>Erysiphales</taxon>
        <taxon>Erysiphaceae</taxon>
        <taxon>Erysiphe</taxon>
    </lineage>
</organism>
<dbReference type="Proteomes" id="UP000286134">
    <property type="component" value="Unassembled WGS sequence"/>
</dbReference>
<evidence type="ECO:0008006" key="4">
    <source>
        <dbReference type="Google" id="ProtNLM"/>
    </source>
</evidence>
<gene>
    <name evidence="2" type="ORF">OnM2_079020</name>
</gene>
<evidence type="ECO:0000313" key="3">
    <source>
        <dbReference type="Proteomes" id="UP000286134"/>
    </source>
</evidence>
<keyword evidence="3" id="KW-1185">Reference proteome</keyword>
<dbReference type="EMBL" id="MCFK01007941">
    <property type="protein sequence ID" value="RKF56715.1"/>
    <property type="molecule type" value="Genomic_DNA"/>
</dbReference>